<feature type="transmembrane region" description="Helical" evidence="5">
    <location>
        <begin position="180"/>
        <end position="199"/>
    </location>
</feature>
<keyword evidence="2 5" id="KW-0812">Transmembrane</keyword>
<sequence length="459" mass="47368">MQNLDGSIINTSLPQIAGSFGVRPLDLSVGVTAYLVTVAAVLPASGWVADRFGARRVFLAAILLFTLASLGCGLAGTLPQFVAARVVQGLGGALMTPVGRMVVLRNAQKSELLQATALITWPALLAPVIGPVLGGFITTYASWRWNFLLNLPLGLAGLAAVLRFVPALPPEARRPFDRPGFLLSAGALVLLLVGLEGLARVEARPMVPLLLTILGVATGIIAVWHLRRAPAPLVSLSALATQTFSASSLGAGFLYRIAINATPFLLPLLFQVGFGMDAAGAGLLVLAYFLGNLAMKPLTSPVLRRFGFRTVLVTNGVLGGATILACGWLTPGTPPALLTPLLFAAGLTRSMQLTCLNTLAFADIEPAWRSAATTLSGVSQQVSSVLGIAVAAVLLNLASLWRGAAEPGLADFLPAFFAIGLLAAGSGLAFLRLPGAAGAEVSGAVRSSARRGETSSSRP</sequence>
<feature type="transmembrane region" description="Helical" evidence="5">
    <location>
        <begin position="115"/>
        <end position="141"/>
    </location>
</feature>
<dbReference type="InterPro" id="IPR020846">
    <property type="entry name" value="MFS_dom"/>
</dbReference>
<evidence type="ECO:0000256" key="4">
    <source>
        <dbReference type="ARBA" id="ARBA00023136"/>
    </source>
</evidence>
<feature type="transmembrane region" description="Helical" evidence="5">
    <location>
        <begin position="413"/>
        <end position="431"/>
    </location>
</feature>
<dbReference type="GO" id="GO:0022857">
    <property type="term" value="F:transmembrane transporter activity"/>
    <property type="evidence" value="ECO:0007669"/>
    <property type="project" value="InterPro"/>
</dbReference>
<dbReference type="AlphaFoldDB" id="A0A4Q2IUD3"/>
<keyword evidence="3 5" id="KW-1133">Transmembrane helix</keyword>
<evidence type="ECO:0000313" key="8">
    <source>
        <dbReference type="Proteomes" id="UP000292347"/>
    </source>
</evidence>
<dbReference type="PANTHER" id="PTHR23501">
    <property type="entry name" value="MAJOR FACILITATOR SUPERFAMILY"/>
    <property type="match status" value="1"/>
</dbReference>
<dbReference type="EMBL" id="SDPT01000002">
    <property type="protein sequence ID" value="RXZ32225.1"/>
    <property type="molecule type" value="Genomic_DNA"/>
</dbReference>
<evidence type="ECO:0000256" key="1">
    <source>
        <dbReference type="ARBA" id="ARBA00004141"/>
    </source>
</evidence>
<name>A0A4Q2IUD3_9SPHN</name>
<evidence type="ECO:0000256" key="2">
    <source>
        <dbReference type="ARBA" id="ARBA00022692"/>
    </source>
</evidence>
<dbReference type="Pfam" id="PF07690">
    <property type="entry name" value="MFS_1"/>
    <property type="match status" value="2"/>
</dbReference>
<evidence type="ECO:0000313" key="7">
    <source>
        <dbReference type="EMBL" id="RXZ32225.1"/>
    </source>
</evidence>
<feature type="transmembrane region" description="Helical" evidence="5">
    <location>
        <begin position="233"/>
        <end position="258"/>
    </location>
</feature>
<reference evidence="7 8" key="1">
    <citation type="submission" date="2019-01" db="EMBL/GenBank/DDBJ databases">
        <title>Sphingomonas mucosissima sp. nov. and Sphingomonas desiccabilis sp. nov., from biological soil crusts in the Colorado Plateau, USA.</title>
        <authorList>
            <person name="Zhu D."/>
        </authorList>
    </citation>
    <scope>NUCLEOTIDE SEQUENCE [LARGE SCALE GENOMIC DNA]</scope>
    <source>
        <strain evidence="7 8">CP1D</strain>
    </source>
</reference>
<keyword evidence="4 5" id="KW-0472">Membrane</keyword>
<dbReference type="OrthoDB" id="9812221at2"/>
<feature type="transmembrane region" description="Helical" evidence="5">
    <location>
        <begin position="205"/>
        <end position="226"/>
    </location>
</feature>
<evidence type="ECO:0000256" key="3">
    <source>
        <dbReference type="ARBA" id="ARBA00022989"/>
    </source>
</evidence>
<dbReference type="PROSITE" id="PS50850">
    <property type="entry name" value="MFS"/>
    <property type="match status" value="1"/>
</dbReference>
<feature type="transmembrane region" description="Helical" evidence="5">
    <location>
        <begin position="27"/>
        <end position="45"/>
    </location>
</feature>
<dbReference type="InterPro" id="IPR036259">
    <property type="entry name" value="MFS_trans_sf"/>
</dbReference>
<evidence type="ECO:0000256" key="5">
    <source>
        <dbReference type="SAM" id="Phobius"/>
    </source>
</evidence>
<dbReference type="Proteomes" id="UP000292347">
    <property type="component" value="Unassembled WGS sequence"/>
</dbReference>
<feature type="transmembrane region" description="Helical" evidence="5">
    <location>
        <begin position="57"/>
        <end position="76"/>
    </location>
</feature>
<comment type="caution">
    <text evidence="7">The sequence shown here is derived from an EMBL/GenBank/DDBJ whole genome shotgun (WGS) entry which is preliminary data.</text>
</comment>
<protein>
    <submittedName>
        <fullName evidence="7">MFS transporter</fullName>
    </submittedName>
</protein>
<gene>
    <name evidence="7" type="ORF">EO081_09515</name>
</gene>
<feature type="transmembrane region" description="Helical" evidence="5">
    <location>
        <begin position="311"/>
        <end position="330"/>
    </location>
</feature>
<dbReference type="Gene3D" id="1.20.1720.10">
    <property type="entry name" value="Multidrug resistance protein D"/>
    <property type="match status" value="1"/>
</dbReference>
<accession>A0A4Q2IUD3</accession>
<dbReference type="SUPFAM" id="SSF103473">
    <property type="entry name" value="MFS general substrate transporter"/>
    <property type="match status" value="1"/>
</dbReference>
<feature type="transmembrane region" description="Helical" evidence="5">
    <location>
        <begin position="264"/>
        <end position="290"/>
    </location>
</feature>
<dbReference type="GO" id="GO:0005886">
    <property type="term" value="C:plasma membrane"/>
    <property type="evidence" value="ECO:0007669"/>
    <property type="project" value="TreeGrafter"/>
</dbReference>
<dbReference type="InterPro" id="IPR011701">
    <property type="entry name" value="MFS"/>
</dbReference>
<feature type="transmembrane region" description="Helical" evidence="5">
    <location>
        <begin position="147"/>
        <end position="168"/>
    </location>
</feature>
<evidence type="ECO:0000259" key="6">
    <source>
        <dbReference type="PROSITE" id="PS50850"/>
    </source>
</evidence>
<dbReference type="Gene3D" id="1.20.1250.20">
    <property type="entry name" value="MFS general substrate transporter like domains"/>
    <property type="match status" value="1"/>
</dbReference>
<comment type="subcellular location">
    <subcellularLocation>
        <location evidence="1">Membrane</location>
        <topology evidence="1">Multi-pass membrane protein</topology>
    </subcellularLocation>
</comment>
<keyword evidence="8" id="KW-1185">Reference proteome</keyword>
<dbReference type="PANTHER" id="PTHR23501:SF1">
    <property type="entry name" value="TRANSPORT PROTEIN HSRA-RELATED"/>
    <property type="match status" value="1"/>
</dbReference>
<feature type="transmembrane region" description="Helical" evidence="5">
    <location>
        <begin position="82"/>
        <end position="103"/>
    </location>
</feature>
<organism evidence="7 8">
    <name type="scientific">Sphingomonas desiccabilis</name>
    <dbReference type="NCBI Taxonomy" id="429134"/>
    <lineage>
        <taxon>Bacteria</taxon>
        <taxon>Pseudomonadati</taxon>
        <taxon>Pseudomonadota</taxon>
        <taxon>Alphaproteobacteria</taxon>
        <taxon>Sphingomonadales</taxon>
        <taxon>Sphingomonadaceae</taxon>
        <taxon>Sphingomonas</taxon>
    </lineage>
</organism>
<feature type="transmembrane region" description="Helical" evidence="5">
    <location>
        <begin position="382"/>
        <end position="401"/>
    </location>
</feature>
<feature type="domain" description="Major facilitator superfamily (MFS) profile" evidence="6">
    <location>
        <begin position="1"/>
        <end position="438"/>
    </location>
</feature>
<dbReference type="PRINTS" id="PR01036">
    <property type="entry name" value="TCRTETB"/>
</dbReference>
<proteinExistence type="predicted"/>